<dbReference type="EMBL" id="KB742899">
    <property type="protein sequence ID" value="EOB03050.1"/>
    <property type="molecule type" value="Genomic_DNA"/>
</dbReference>
<proteinExistence type="predicted"/>
<sequence>MWLLLPQLTLPPLSHELLQEFVLTAARFARNVKQLPNARWCGEVTPAQRCSALPLRATNRSSSRAASHVAHTSLPQGWQPQERNRAEQQKVETAFAVQL</sequence>
<protein>
    <submittedName>
        <fullName evidence="2">Uncharacterized protein</fullName>
    </submittedName>
</protein>
<organism evidence="2 3">
    <name type="scientific">Anas platyrhynchos</name>
    <name type="common">Mallard</name>
    <name type="synonym">Anas boschas</name>
    <dbReference type="NCBI Taxonomy" id="8839"/>
    <lineage>
        <taxon>Eukaryota</taxon>
        <taxon>Metazoa</taxon>
        <taxon>Chordata</taxon>
        <taxon>Craniata</taxon>
        <taxon>Vertebrata</taxon>
        <taxon>Euteleostomi</taxon>
        <taxon>Archelosauria</taxon>
        <taxon>Archosauria</taxon>
        <taxon>Dinosauria</taxon>
        <taxon>Saurischia</taxon>
        <taxon>Theropoda</taxon>
        <taxon>Coelurosauria</taxon>
        <taxon>Aves</taxon>
        <taxon>Neognathae</taxon>
        <taxon>Galloanserae</taxon>
        <taxon>Anseriformes</taxon>
        <taxon>Anatidae</taxon>
        <taxon>Anatinae</taxon>
        <taxon>Anas</taxon>
    </lineage>
</organism>
<keyword evidence="3" id="KW-1185">Reference proteome</keyword>
<dbReference type="AlphaFoldDB" id="R0LMW1"/>
<accession>R0LMW1</accession>
<gene>
    <name evidence="2" type="ORF">Anapl_01702</name>
</gene>
<evidence type="ECO:0000313" key="2">
    <source>
        <dbReference type="EMBL" id="EOB03050.1"/>
    </source>
</evidence>
<evidence type="ECO:0000256" key="1">
    <source>
        <dbReference type="SAM" id="MobiDB-lite"/>
    </source>
</evidence>
<name>R0LMW1_ANAPL</name>
<dbReference type="Proteomes" id="UP000296049">
    <property type="component" value="Unassembled WGS sequence"/>
</dbReference>
<evidence type="ECO:0000313" key="3">
    <source>
        <dbReference type="Proteomes" id="UP000296049"/>
    </source>
</evidence>
<reference evidence="3" key="1">
    <citation type="journal article" date="2013" name="Nat. Genet.">
        <title>The duck genome and transcriptome provide insight into an avian influenza virus reservoir species.</title>
        <authorList>
            <person name="Huang Y."/>
            <person name="Li Y."/>
            <person name="Burt D.W."/>
            <person name="Chen H."/>
            <person name="Zhang Y."/>
            <person name="Qian W."/>
            <person name="Kim H."/>
            <person name="Gan S."/>
            <person name="Zhao Y."/>
            <person name="Li J."/>
            <person name="Yi K."/>
            <person name="Feng H."/>
            <person name="Zhu P."/>
            <person name="Li B."/>
            <person name="Liu Q."/>
            <person name="Fairley S."/>
            <person name="Magor K.E."/>
            <person name="Du Z."/>
            <person name="Hu X."/>
            <person name="Goodman L."/>
            <person name="Tafer H."/>
            <person name="Vignal A."/>
            <person name="Lee T."/>
            <person name="Kim K.W."/>
            <person name="Sheng Z."/>
            <person name="An Y."/>
            <person name="Searle S."/>
            <person name="Herrero J."/>
            <person name="Groenen M.A."/>
            <person name="Crooijmans R.P."/>
            <person name="Faraut T."/>
            <person name="Cai Q."/>
            <person name="Webster R.G."/>
            <person name="Aldridge J.R."/>
            <person name="Warren W.C."/>
            <person name="Bartschat S."/>
            <person name="Kehr S."/>
            <person name="Marz M."/>
            <person name="Stadler P.F."/>
            <person name="Smith J."/>
            <person name="Kraus R.H."/>
            <person name="Zhao Y."/>
            <person name="Ren L."/>
            <person name="Fei J."/>
            <person name="Morisson M."/>
            <person name="Kaiser P."/>
            <person name="Griffin D.K."/>
            <person name="Rao M."/>
            <person name="Pitel F."/>
            <person name="Wang J."/>
            <person name="Li N."/>
        </authorList>
    </citation>
    <scope>NUCLEOTIDE SEQUENCE [LARGE SCALE GENOMIC DNA]</scope>
</reference>
<feature type="region of interest" description="Disordered" evidence="1">
    <location>
        <begin position="60"/>
        <end position="89"/>
    </location>
</feature>